<feature type="transmembrane region" description="Helical" evidence="7">
    <location>
        <begin position="199"/>
        <end position="221"/>
    </location>
</feature>
<feature type="transmembrane region" description="Helical" evidence="7">
    <location>
        <begin position="333"/>
        <end position="353"/>
    </location>
</feature>
<dbReference type="Pfam" id="PF00083">
    <property type="entry name" value="Sugar_tr"/>
    <property type="match status" value="1"/>
</dbReference>
<evidence type="ECO:0000256" key="6">
    <source>
        <dbReference type="ARBA" id="ARBA00023136"/>
    </source>
</evidence>
<protein>
    <recommendedName>
        <fullName evidence="8">Major facilitator superfamily (MFS) profile domain-containing protein</fullName>
    </recommendedName>
</protein>
<accession>A0ABR0EZ68</accession>
<feature type="transmembrane region" description="Helical" evidence="7">
    <location>
        <begin position="441"/>
        <end position="460"/>
    </location>
</feature>
<organism evidence="9 10">
    <name type="scientific">Zasmidium cellare</name>
    <name type="common">Wine cellar mold</name>
    <name type="synonym">Racodium cellare</name>
    <dbReference type="NCBI Taxonomy" id="395010"/>
    <lineage>
        <taxon>Eukaryota</taxon>
        <taxon>Fungi</taxon>
        <taxon>Dikarya</taxon>
        <taxon>Ascomycota</taxon>
        <taxon>Pezizomycotina</taxon>
        <taxon>Dothideomycetes</taxon>
        <taxon>Dothideomycetidae</taxon>
        <taxon>Mycosphaerellales</taxon>
        <taxon>Mycosphaerellaceae</taxon>
        <taxon>Zasmidium</taxon>
    </lineage>
</organism>
<evidence type="ECO:0000256" key="1">
    <source>
        <dbReference type="ARBA" id="ARBA00004141"/>
    </source>
</evidence>
<dbReference type="SUPFAM" id="SSF103473">
    <property type="entry name" value="MFS general substrate transporter"/>
    <property type="match status" value="1"/>
</dbReference>
<dbReference type="InterPro" id="IPR050360">
    <property type="entry name" value="MFS_Sugar_Transporters"/>
</dbReference>
<dbReference type="Proteomes" id="UP001305779">
    <property type="component" value="Unassembled WGS sequence"/>
</dbReference>
<evidence type="ECO:0000256" key="7">
    <source>
        <dbReference type="SAM" id="Phobius"/>
    </source>
</evidence>
<dbReference type="EMBL" id="JAXOVC010000001">
    <property type="protein sequence ID" value="KAK4506508.1"/>
    <property type="molecule type" value="Genomic_DNA"/>
</dbReference>
<keyword evidence="5 7" id="KW-1133">Transmembrane helix</keyword>
<feature type="transmembrane region" description="Helical" evidence="7">
    <location>
        <begin position="68"/>
        <end position="91"/>
    </location>
</feature>
<evidence type="ECO:0000256" key="2">
    <source>
        <dbReference type="ARBA" id="ARBA00010992"/>
    </source>
</evidence>
<feature type="transmembrane region" description="Helical" evidence="7">
    <location>
        <begin position="103"/>
        <end position="124"/>
    </location>
</feature>
<evidence type="ECO:0000313" key="10">
    <source>
        <dbReference type="Proteomes" id="UP001305779"/>
    </source>
</evidence>
<dbReference type="InterPro" id="IPR003663">
    <property type="entry name" value="Sugar/inositol_transpt"/>
</dbReference>
<comment type="caution">
    <text evidence="9">The sequence shown here is derived from an EMBL/GenBank/DDBJ whole genome shotgun (WGS) entry which is preliminary data.</text>
</comment>
<keyword evidence="10" id="KW-1185">Reference proteome</keyword>
<feature type="transmembrane region" description="Helical" evidence="7">
    <location>
        <begin position="360"/>
        <end position="380"/>
    </location>
</feature>
<evidence type="ECO:0000259" key="8">
    <source>
        <dbReference type="PROSITE" id="PS50850"/>
    </source>
</evidence>
<dbReference type="PANTHER" id="PTHR48022">
    <property type="entry name" value="PLASTIDIC GLUCOSE TRANSPORTER 4"/>
    <property type="match status" value="1"/>
</dbReference>
<dbReference type="Gene3D" id="1.20.1250.20">
    <property type="entry name" value="MFS general substrate transporter like domains"/>
    <property type="match status" value="1"/>
</dbReference>
<feature type="transmembrane region" description="Helical" evidence="7">
    <location>
        <begin position="15"/>
        <end position="32"/>
    </location>
</feature>
<dbReference type="PANTHER" id="PTHR48022:SF8">
    <property type="entry name" value="MAJOR FACILITATOR SUPERFAMILY (MFS) PROFILE DOMAIN-CONTAINING PROTEIN-RELATED"/>
    <property type="match status" value="1"/>
</dbReference>
<dbReference type="PROSITE" id="PS50850">
    <property type="entry name" value="MFS"/>
    <property type="match status" value="1"/>
</dbReference>
<dbReference type="PROSITE" id="PS00217">
    <property type="entry name" value="SUGAR_TRANSPORT_2"/>
    <property type="match status" value="1"/>
</dbReference>
<reference evidence="9 10" key="1">
    <citation type="journal article" date="2023" name="G3 (Bethesda)">
        <title>A chromosome-level genome assembly of Zasmidium syzygii isolated from banana leaves.</title>
        <authorList>
            <person name="van Westerhoven A.C."/>
            <person name="Mehrabi R."/>
            <person name="Talebi R."/>
            <person name="Steentjes M.B.F."/>
            <person name="Corcolon B."/>
            <person name="Chong P.A."/>
            <person name="Kema G.H.J."/>
            <person name="Seidl M.F."/>
        </authorList>
    </citation>
    <scope>NUCLEOTIDE SEQUENCE [LARGE SCALE GENOMIC DNA]</scope>
    <source>
        <strain evidence="9 10">P124</strain>
    </source>
</reference>
<evidence type="ECO:0000313" key="9">
    <source>
        <dbReference type="EMBL" id="KAK4506508.1"/>
    </source>
</evidence>
<feature type="domain" description="Major facilitator superfamily (MFS) profile" evidence="8">
    <location>
        <begin position="22"/>
        <end position="466"/>
    </location>
</feature>
<feature type="transmembrane region" description="Helical" evidence="7">
    <location>
        <begin position="400"/>
        <end position="420"/>
    </location>
</feature>
<dbReference type="InterPro" id="IPR020846">
    <property type="entry name" value="MFS_dom"/>
</dbReference>
<feature type="transmembrane region" description="Helical" evidence="7">
    <location>
        <begin position="166"/>
        <end position="187"/>
    </location>
</feature>
<keyword evidence="4 7" id="KW-0812">Transmembrane</keyword>
<feature type="transmembrane region" description="Helical" evidence="7">
    <location>
        <begin position="136"/>
        <end position="154"/>
    </location>
</feature>
<feature type="transmembrane region" description="Helical" evidence="7">
    <location>
        <begin position="291"/>
        <end position="313"/>
    </location>
</feature>
<dbReference type="InterPro" id="IPR005828">
    <property type="entry name" value="MFS_sugar_transport-like"/>
</dbReference>
<evidence type="ECO:0000256" key="3">
    <source>
        <dbReference type="ARBA" id="ARBA00022448"/>
    </source>
</evidence>
<comment type="similarity">
    <text evidence="2">Belongs to the major facilitator superfamily. Sugar transporter (TC 2.A.1.1) family.</text>
</comment>
<proteinExistence type="inferred from homology"/>
<evidence type="ECO:0000256" key="4">
    <source>
        <dbReference type="ARBA" id="ARBA00022692"/>
    </source>
</evidence>
<comment type="subcellular location">
    <subcellularLocation>
        <location evidence="1">Membrane</location>
        <topology evidence="1">Multi-pass membrane protein</topology>
    </subcellularLocation>
</comment>
<keyword evidence="3" id="KW-0813">Transport</keyword>
<dbReference type="PROSITE" id="PS00216">
    <property type="entry name" value="SUGAR_TRANSPORT_1"/>
    <property type="match status" value="1"/>
</dbReference>
<gene>
    <name evidence="9" type="ORF">PRZ48_000240</name>
</gene>
<dbReference type="PRINTS" id="PR00171">
    <property type="entry name" value="SUGRTRNSPORT"/>
</dbReference>
<dbReference type="InterPro" id="IPR005829">
    <property type="entry name" value="Sugar_transporter_CS"/>
</dbReference>
<keyword evidence="6 7" id="KW-0472">Membrane</keyword>
<evidence type="ECO:0000256" key="5">
    <source>
        <dbReference type="ARBA" id="ARBA00022989"/>
    </source>
</evidence>
<name>A0ABR0EZ68_ZASCE</name>
<sequence length="516" mass="56753">MFFLKRDPEIPKEAFNWRLYYGIFAFAILGFARSLDESLIGTSASQPSFQRRFALDDPSLSDAQKADLLGSIVAMVQVGSIAGALMGFYITDKIGRLWAVREMCVLWMCVLWIIGFAIFLSAGANGSLGMVYAGRFIAGMGIGQSVLIGPIYLAETSLKHMRGFSVCMFAGSAYLGVVLGYFASYGASIHISSNTQLQWIVPNLLNIYVAIIIFSLSFGAIESPRWLMKVGKYSQATENLSKIRGLPAEHPFVQNELHAVQAQLERELEASSSLWASIKDLFVRPANQYRLWLSVGSQLLSTWSGASSITIYAPQYFAILGKTGQDEKLLATGILGIVKFCSSMLCTIVLVDYFGRKRALLSGITLQFIAMLYIAIFLAVDTTVSTKGSVQTATQKSAATGAIAMIYVSGFGWALGWNSLQYLINSEIYPLHLRAIASSTFGTMFFFAGVTVIGLVWAWFTLPELAGRSLEAIDAVFELPWHQIGRRGKDAGNSHDELVEQWNAEKEAVDRVEYVK</sequence>
<dbReference type="InterPro" id="IPR036259">
    <property type="entry name" value="MFS_trans_sf"/>
</dbReference>